<feature type="chain" id="PRO_5016837877" evidence="2">
    <location>
        <begin position="33"/>
        <end position="352"/>
    </location>
</feature>
<gene>
    <name evidence="3" type="ORF">NCTC7807_05481</name>
</gene>
<accession>A0A380PAU0</accession>
<dbReference type="Proteomes" id="UP000254150">
    <property type="component" value="Unassembled WGS sequence"/>
</dbReference>
<feature type="region of interest" description="Disordered" evidence="1">
    <location>
        <begin position="32"/>
        <end position="53"/>
    </location>
</feature>
<evidence type="ECO:0000256" key="1">
    <source>
        <dbReference type="SAM" id="MobiDB-lite"/>
    </source>
</evidence>
<sequence length="352" mass="36993">MPVISVRSRTGRALTVLTAAAALAVLPQTAWAARGGSGGSTEGTATPSGGSGGDSIYASVVTYDESKNGSGGKGAGPVAPAGDWTPPACWYEPKWSPEEFEEEFRKSWDIPHFSGAGEAYRMSQDHYINGEPYDDFNKEKSGEGMWWEAVRDPAREEALDPAAFACDEATFWVDNGETPEVENAITPDILAQLAYSRLKVPGTKVALAPEVATKVNLPTWAWLDKATFKEVAVTASLDAGGLNIQATTTAKPVSLKLEPGTKDATTFPASGECAINADGSIGEPYAKGKADEEPSCGLTYLRSSGGKTFPLQATVTWEIAWTGSGGTGGDLPDGTFGAEQAVTVEEIQSVNR</sequence>
<proteinExistence type="predicted"/>
<dbReference type="EMBL" id="UHID01000009">
    <property type="protein sequence ID" value="SUP62316.1"/>
    <property type="molecule type" value="Genomic_DNA"/>
</dbReference>
<dbReference type="GeneID" id="97269769"/>
<reference evidence="3 4" key="1">
    <citation type="submission" date="2018-06" db="EMBL/GenBank/DDBJ databases">
        <authorList>
            <consortium name="Pathogen Informatics"/>
            <person name="Doyle S."/>
        </authorList>
    </citation>
    <scope>NUCLEOTIDE SEQUENCE [LARGE SCALE GENOMIC DNA]</scope>
    <source>
        <strain evidence="3 4">NCTC7807</strain>
    </source>
</reference>
<evidence type="ECO:0000256" key="2">
    <source>
        <dbReference type="SAM" id="SignalP"/>
    </source>
</evidence>
<organism evidence="3 4">
    <name type="scientific">Streptomyces griseus</name>
    <dbReference type="NCBI Taxonomy" id="1911"/>
    <lineage>
        <taxon>Bacteria</taxon>
        <taxon>Bacillati</taxon>
        <taxon>Actinomycetota</taxon>
        <taxon>Actinomycetes</taxon>
        <taxon>Kitasatosporales</taxon>
        <taxon>Streptomycetaceae</taxon>
        <taxon>Streptomyces</taxon>
    </lineage>
</organism>
<dbReference type="RefSeq" id="WP_174905197.1">
    <property type="nucleotide sequence ID" value="NZ_UHID01000009.1"/>
</dbReference>
<protein>
    <submittedName>
        <fullName evidence="3">Secreted protein</fullName>
    </submittedName>
</protein>
<dbReference type="AlphaFoldDB" id="A0A380PAU0"/>
<evidence type="ECO:0000313" key="3">
    <source>
        <dbReference type="EMBL" id="SUP62316.1"/>
    </source>
</evidence>
<name>A0A380PAU0_STRGR</name>
<feature type="signal peptide" evidence="2">
    <location>
        <begin position="1"/>
        <end position="32"/>
    </location>
</feature>
<keyword evidence="2" id="KW-0732">Signal</keyword>
<evidence type="ECO:0000313" key="4">
    <source>
        <dbReference type="Proteomes" id="UP000254150"/>
    </source>
</evidence>